<evidence type="ECO:0000256" key="2">
    <source>
        <dbReference type="RuleBase" id="RU362080"/>
    </source>
</evidence>
<keyword evidence="4" id="KW-1185">Reference proteome</keyword>
<dbReference type="STRING" id="1679444.PYTT_2240"/>
<comment type="similarity">
    <text evidence="1 2">Belongs to the phD/YefM antitoxin family.</text>
</comment>
<comment type="function">
    <text evidence="2">Antitoxin component of a type II toxin-antitoxin (TA) system.</text>
</comment>
<evidence type="ECO:0000313" key="4">
    <source>
        <dbReference type="Proteomes" id="UP000176204"/>
    </source>
</evidence>
<dbReference type="RefSeq" id="WP_067777213.1">
    <property type="nucleotide sequence ID" value="NZ_LIGX01000034.1"/>
</dbReference>
<dbReference type="NCBIfam" id="TIGR01552">
    <property type="entry name" value="phd_fam"/>
    <property type="match status" value="1"/>
</dbReference>
<dbReference type="SUPFAM" id="SSF143120">
    <property type="entry name" value="YefM-like"/>
    <property type="match status" value="1"/>
</dbReference>
<organism evidence="3 4">
    <name type="scientific">Akkermansia glycaniphila</name>
    <dbReference type="NCBI Taxonomy" id="1679444"/>
    <lineage>
        <taxon>Bacteria</taxon>
        <taxon>Pseudomonadati</taxon>
        <taxon>Verrucomicrobiota</taxon>
        <taxon>Verrucomicrobiia</taxon>
        <taxon>Verrucomicrobiales</taxon>
        <taxon>Akkermansiaceae</taxon>
        <taxon>Akkermansia</taxon>
    </lineage>
</organism>
<dbReference type="Proteomes" id="UP000176204">
    <property type="component" value="Chromosome I"/>
</dbReference>
<reference evidence="4" key="1">
    <citation type="submission" date="2016-09" db="EMBL/GenBank/DDBJ databases">
        <authorList>
            <person name="Koehorst J."/>
        </authorList>
    </citation>
    <scope>NUCLEOTIDE SEQUENCE [LARGE SCALE GENOMIC DNA]</scope>
</reference>
<dbReference type="PANTHER" id="PTHR33713:SF6">
    <property type="entry name" value="ANTITOXIN YEFM"/>
    <property type="match status" value="1"/>
</dbReference>
<sequence>MTPLCLSYSEARQNLSQTIKTCVDDSTPVIIRSRQREVVMIPREEWESWMETMHQLDAPANVRHLERSLEERNRGESVVMSADDLKKFMSSTEDEA</sequence>
<accession>A0A1C7PAI1</accession>
<dbReference type="EMBL" id="LT629973">
    <property type="protein sequence ID" value="SEH97755.1"/>
    <property type="molecule type" value="Genomic_DNA"/>
</dbReference>
<proteinExistence type="inferred from homology"/>
<dbReference type="Gene3D" id="3.40.1620.10">
    <property type="entry name" value="YefM-like domain"/>
    <property type="match status" value="1"/>
</dbReference>
<dbReference type="InterPro" id="IPR051405">
    <property type="entry name" value="phD/YefM_antitoxin"/>
</dbReference>
<dbReference type="InterPro" id="IPR006442">
    <property type="entry name" value="Antitoxin_Phd/YefM"/>
</dbReference>
<dbReference type="PANTHER" id="PTHR33713">
    <property type="entry name" value="ANTITOXIN YAFN-RELATED"/>
    <property type="match status" value="1"/>
</dbReference>
<gene>
    <name evidence="3" type="ORF">PYTT_2240</name>
</gene>
<protein>
    <recommendedName>
        <fullName evidence="2">Antitoxin</fullName>
    </recommendedName>
</protein>
<evidence type="ECO:0000256" key="1">
    <source>
        <dbReference type="ARBA" id="ARBA00009981"/>
    </source>
</evidence>
<dbReference type="Gene3D" id="1.10.1220.170">
    <property type="match status" value="1"/>
</dbReference>
<dbReference type="KEGG" id="agl:PYTT_2240"/>
<evidence type="ECO:0000313" key="3">
    <source>
        <dbReference type="EMBL" id="SEH97755.1"/>
    </source>
</evidence>
<dbReference type="InterPro" id="IPR036165">
    <property type="entry name" value="YefM-like_sf"/>
</dbReference>
<dbReference type="Pfam" id="PF02604">
    <property type="entry name" value="PhdYeFM_antitox"/>
    <property type="match status" value="1"/>
</dbReference>
<dbReference type="OrthoDB" id="2321886at2"/>
<dbReference type="AlphaFoldDB" id="A0A1C7PAI1"/>
<name>A0A1C7PAI1_9BACT</name>